<keyword evidence="4" id="KW-0238">DNA-binding</keyword>
<proteinExistence type="predicted"/>
<dbReference type="GO" id="GO:0003677">
    <property type="term" value="F:DNA binding"/>
    <property type="evidence" value="ECO:0007669"/>
    <property type="project" value="UniProtKB-KW"/>
</dbReference>
<evidence type="ECO:0000313" key="4">
    <source>
        <dbReference type="EMBL" id="KAL0579335.1"/>
    </source>
</evidence>
<feature type="compositionally biased region" description="Basic and acidic residues" evidence="2">
    <location>
        <begin position="864"/>
        <end position="875"/>
    </location>
</feature>
<dbReference type="Pfam" id="PF00249">
    <property type="entry name" value="Myb_DNA-binding"/>
    <property type="match status" value="2"/>
</dbReference>
<dbReference type="Gene3D" id="1.20.58.1880">
    <property type="match status" value="1"/>
</dbReference>
<feature type="compositionally biased region" description="Basic residues" evidence="2">
    <location>
        <begin position="731"/>
        <end position="742"/>
    </location>
</feature>
<dbReference type="PROSITE" id="PS51293">
    <property type="entry name" value="SANT"/>
    <property type="match status" value="2"/>
</dbReference>
<feature type="compositionally biased region" description="Low complexity" evidence="2">
    <location>
        <begin position="1090"/>
        <end position="1103"/>
    </location>
</feature>
<feature type="compositionally biased region" description="Basic and acidic residues" evidence="2">
    <location>
        <begin position="333"/>
        <end position="348"/>
    </location>
</feature>
<dbReference type="InterPro" id="IPR017884">
    <property type="entry name" value="SANT_dom"/>
</dbReference>
<feature type="compositionally biased region" description="Polar residues" evidence="2">
    <location>
        <begin position="569"/>
        <end position="581"/>
    </location>
</feature>
<feature type="compositionally biased region" description="Low complexity" evidence="2">
    <location>
        <begin position="245"/>
        <end position="268"/>
    </location>
</feature>
<feature type="region of interest" description="Disordered" evidence="2">
    <location>
        <begin position="730"/>
        <end position="875"/>
    </location>
</feature>
<feature type="compositionally biased region" description="Polar residues" evidence="2">
    <location>
        <begin position="285"/>
        <end position="301"/>
    </location>
</feature>
<feature type="domain" description="SANT" evidence="3">
    <location>
        <begin position="667"/>
        <end position="718"/>
    </location>
</feature>
<feature type="region of interest" description="Disordered" evidence="2">
    <location>
        <begin position="1090"/>
        <end position="1114"/>
    </location>
</feature>
<feature type="region of interest" description="Disordered" evidence="2">
    <location>
        <begin position="387"/>
        <end position="424"/>
    </location>
</feature>
<dbReference type="PANTHER" id="PTHR13992:SF39">
    <property type="entry name" value="SMRTER, ISOFORM G"/>
    <property type="match status" value="1"/>
</dbReference>
<dbReference type="SMART" id="SM00717">
    <property type="entry name" value="SANT"/>
    <property type="match status" value="2"/>
</dbReference>
<feature type="compositionally biased region" description="Polar residues" evidence="2">
    <location>
        <begin position="220"/>
        <end position="242"/>
    </location>
</feature>
<accession>A0ABR3FV35</accession>
<sequence length="1114" mass="120727">MSPASPYTRSREPSGGWRDPNVMATRIFEPSDSWKQNQRLSGGASALHPNVSMRMIIVAADLGHHTLNTKRIDTIAEIPTMEMLQHATDTPPIVPNMIKRLRIIDRARILAPLIGQPDPLGEAVLEEDPNHAPPIVTAPPHVPVRDHAPGLSRAPHPGLVHTPVLAVSHEEALGLARVYDLEAHVRILGSSLAKRYIDSEASTPARFASPPVAQGRSGMKSITKSTGVNSVNTEKIQPQKASNGLRPNSTRPSLLSRSPSHSSIASSRETSVKPSAPMAIEADTSVPSPATDVKNSALLSKSESECPPQPKESTVLPQDLKEAGPCSIPEVPTNRKTDDTTERDRVPEVKAQGLPTDKEIQPMEEATPGGRDKLSQTQAIENGTAMTVNGLSSQHSTTNASGVEGGDSRSHTPPPISQPPTSQTHTVLQLVPDFGPEDIPNMADATSVREALRVVVMTRLLADRQTRVERVEPILVTNLSLPRYPHDKITADKPAPELLIAEVMHPEGARARARNETRKLMNTGLVEKFEARQAALKNKVQRLKEEYLSLHEKWIEHCARLDEQAKAKQGTNPPETPNLNSVLPPATGRTTRRSAATMGDAVRSDFEMEQIIASIGYDEATDPNQLCVRNLAAIPDMISVTHGQVDYVYDDNNLRVDNPAEYYAPDTGIHDWTEEEKQVFLDKFAAYPKQFGIIAKYLPNKTAAQCVDFYYLHKKVNIDFRNVVAMNAPGRKGKRRTGKRKGGTLLADIRKHDAEVGPTTRGKGKRTTTATSVSLEVKKSRKVGPEDTPTTATPTPEPESRPRRRRAAASSGISGKSSLAVVTTEVEEEAATEDTESISRPAKRAKRSRKVKSAAIVNDDGSEGESKSTEAETTGRRRNIAVWSDDDKDLFLKLLGQHGDDFKRISASMPNKTTAQVTNFYRNNLDKLGLREIVKNAPRTSPVPASQRLNSPLMASLPLDDDDAVARDAQSAATSVSATPVPPDAAALGQPVPMHRRELSSVSGYSSYTTPYGAPAPNTVPMSVYANAPKPYHTSGYGAVAYGTYGASTPGVYPNGAYASTRSAYYPYPYSYTVPAGPYAGSTPNFAAAPNTTNTATSGTPNPYADPRYYPYTS</sequence>
<evidence type="ECO:0000256" key="2">
    <source>
        <dbReference type="SAM" id="MobiDB-lite"/>
    </source>
</evidence>
<keyword evidence="5" id="KW-1185">Reference proteome</keyword>
<organism evidence="4 5">
    <name type="scientific">Marasmius crinis-equi</name>
    <dbReference type="NCBI Taxonomy" id="585013"/>
    <lineage>
        <taxon>Eukaryota</taxon>
        <taxon>Fungi</taxon>
        <taxon>Dikarya</taxon>
        <taxon>Basidiomycota</taxon>
        <taxon>Agaricomycotina</taxon>
        <taxon>Agaricomycetes</taxon>
        <taxon>Agaricomycetidae</taxon>
        <taxon>Agaricales</taxon>
        <taxon>Marasmiineae</taxon>
        <taxon>Marasmiaceae</taxon>
        <taxon>Marasmius</taxon>
    </lineage>
</organism>
<feature type="region of interest" description="Disordered" evidence="2">
    <location>
        <begin position="566"/>
        <end position="593"/>
    </location>
</feature>
<name>A0ABR3FV35_9AGAR</name>
<keyword evidence="1" id="KW-0175">Coiled coil</keyword>
<feature type="domain" description="SANT" evidence="3">
    <location>
        <begin position="882"/>
        <end position="923"/>
    </location>
</feature>
<feature type="compositionally biased region" description="Acidic residues" evidence="2">
    <location>
        <begin position="825"/>
        <end position="836"/>
    </location>
</feature>
<protein>
    <submittedName>
        <fullName evidence="4">DNA-binding protein snt1</fullName>
    </submittedName>
</protein>
<dbReference type="InterPro" id="IPR009057">
    <property type="entry name" value="Homeodomain-like_sf"/>
</dbReference>
<evidence type="ECO:0000259" key="3">
    <source>
        <dbReference type="PROSITE" id="PS51293"/>
    </source>
</evidence>
<gene>
    <name evidence="4" type="primary">SNT1</name>
    <name evidence="4" type="ORF">V5O48_002668</name>
</gene>
<feature type="compositionally biased region" description="Basic residues" evidence="2">
    <location>
        <begin position="841"/>
        <end position="852"/>
    </location>
</feature>
<evidence type="ECO:0000313" key="5">
    <source>
        <dbReference type="Proteomes" id="UP001465976"/>
    </source>
</evidence>
<dbReference type="SUPFAM" id="SSF46689">
    <property type="entry name" value="Homeodomain-like"/>
    <property type="match status" value="2"/>
</dbReference>
<dbReference type="CDD" id="cd00167">
    <property type="entry name" value="SANT"/>
    <property type="match status" value="2"/>
</dbReference>
<feature type="region of interest" description="Disordered" evidence="2">
    <location>
        <begin position="936"/>
        <end position="957"/>
    </location>
</feature>
<reference evidence="4 5" key="1">
    <citation type="submission" date="2024-02" db="EMBL/GenBank/DDBJ databases">
        <title>A draft genome for the cacao thread blight pathogen Marasmius crinis-equi.</title>
        <authorList>
            <person name="Cohen S.P."/>
            <person name="Baruah I.K."/>
            <person name="Amoako-Attah I."/>
            <person name="Bukari Y."/>
            <person name="Meinhardt L.W."/>
            <person name="Bailey B.A."/>
        </authorList>
    </citation>
    <scope>NUCLEOTIDE SEQUENCE [LARGE SCALE GENOMIC DNA]</scope>
    <source>
        <strain evidence="4 5">GH-76</strain>
    </source>
</reference>
<comment type="caution">
    <text evidence="4">The sequence shown here is derived from an EMBL/GenBank/DDBJ whole genome shotgun (WGS) entry which is preliminary data.</text>
</comment>
<dbReference type="Proteomes" id="UP001465976">
    <property type="component" value="Unassembled WGS sequence"/>
</dbReference>
<dbReference type="InterPro" id="IPR051571">
    <property type="entry name" value="N-CoR_corepressor"/>
</dbReference>
<feature type="region of interest" description="Disordered" evidence="2">
    <location>
        <begin position="1"/>
        <end position="21"/>
    </location>
</feature>
<feature type="compositionally biased region" description="Polar residues" evidence="2">
    <location>
        <begin position="387"/>
        <end position="401"/>
    </location>
</feature>
<dbReference type="InterPro" id="IPR001005">
    <property type="entry name" value="SANT/Myb"/>
</dbReference>
<evidence type="ECO:0000256" key="1">
    <source>
        <dbReference type="SAM" id="Coils"/>
    </source>
</evidence>
<dbReference type="EMBL" id="JBAHYK010000063">
    <property type="protein sequence ID" value="KAL0579335.1"/>
    <property type="molecule type" value="Genomic_DNA"/>
</dbReference>
<dbReference type="Gene3D" id="1.10.10.60">
    <property type="entry name" value="Homeodomain-like"/>
    <property type="match status" value="1"/>
</dbReference>
<dbReference type="PANTHER" id="PTHR13992">
    <property type="entry name" value="NUCLEAR RECEPTOR CO-REPRESSOR RELATED NCOR"/>
    <property type="match status" value="1"/>
</dbReference>
<feature type="coiled-coil region" evidence="1">
    <location>
        <begin position="526"/>
        <end position="553"/>
    </location>
</feature>
<feature type="region of interest" description="Disordered" evidence="2">
    <location>
        <begin position="205"/>
        <end position="373"/>
    </location>
</feature>